<dbReference type="PIRSF" id="PIRSF001558">
    <property type="entry name" value="GSHase"/>
    <property type="match status" value="1"/>
</dbReference>
<evidence type="ECO:0000256" key="10">
    <source>
        <dbReference type="PIRNR" id="PIRNR001558"/>
    </source>
</evidence>
<dbReference type="NCBIfam" id="TIGR01986">
    <property type="entry name" value="glut_syn_euk"/>
    <property type="match status" value="1"/>
</dbReference>
<evidence type="ECO:0000256" key="9">
    <source>
        <dbReference type="ARBA" id="ARBA00022842"/>
    </source>
</evidence>
<dbReference type="InterPro" id="IPR014709">
    <property type="entry name" value="Glutathione_synthase_C_euk"/>
</dbReference>
<accession>A0A8H3YHN5</accession>
<dbReference type="GO" id="GO:0005524">
    <property type="term" value="F:ATP binding"/>
    <property type="evidence" value="ECO:0007669"/>
    <property type="project" value="UniProtKB-UniRule"/>
</dbReference>
<dbReference type="Gene3D" id="3.30.470.20">
    <property type="entry name" value="ATP-grasp fold, B domain"/>
    <property type="match status" value="1"/>
</dbReference>
<dbReference type="InterPro" id="IPR037013">
    <property type="entry name" value="GSH-S_sub-bd_sf"/>
</dbReference>
<dbReference type="Gene3D" id="1.10.1080.10">
    <property type="entry name" value="Glutathione Synthetase, Chain A, domain 3"/>
    <property type="match status" value="1"/>
</dbReference>
<dbReference type="Gene3D" id="3.40.50.1760">
    <property type="entry name" value="Glutathione synthase, substrate-binding domain superfamily, eukaryotic"/>
    <property type="match status" value="1"/>
</dbReference>
<feature type="binding site" evidence="13">
    <location>
        <begin position="503"/>
        <end position="504"/>
    </location>
    <ligand>
        <name>substrate</name>
    </ligand>
</feature>
<feature type="binding site" evidence="11">
    <location>
        <position position="500"/>
    </location>
    <ligand>
        <name>ATP</name>
        <dbReference type="ChEBI" id="CHEBI:30616"/>
    </ligand>
</feature>
<feature type="binding site" evidence="11">
    <location>
        <position position="129"/>
    </location>
    <ligand>
        <name>substrate</name>
    </ligand>
</feature>
<dbReference type="GO" id="GO:0000287">
    <property type="term" value="F:magnesium ion binding"/>
    <property type="evidence" value="ECO:0007669"/>
    <property type="project" value="UniProtKB-UniRule"/>
</dbReference>
<evidence type="ECO:0000256" key="2">
    <source>
        <dbReference type="ARBA" id="ARBA00010385"/>
    </source>
</evidence>
<evidence type="ECO:0000313" key="15">
    <source>
        <dbReference type="EMBL" id="GHJ87791.1"/>
    </source>
</evidence>
<feature type="binding site" evidence="11">
    <location>
        <position position="494"/>
    </location>
    <ligand>
        <name>ATP</name>
        <dbReference type="ChEBI" id="CHEBI:30616"/>
    </ligand>
</feature>
<keyword evidence="5 10" id="KW-0317">Glutathione biosynthesis</keyword>
<name>A0A8H3YHN5_9TREE</name>
<dbReference type="EC" id="6.3.2.3" evidence="10"/>
<dbReference type="SUPFAM" id="SSF56059">
    <property type="entry name" value="Glutathione synthetase ATP-binding domain-like"/>
    <property type="match status" value="1"/>
</dbReference>
<dbReference type="InterPro" id="IPR014049">
    <property type="entry name" value="Glutathione_synthase_N_euk"/>
</dbReference>
<keyword evidence="8 10" id="KW-0067">ATP-binding</keyword>
<evidence type="ECO:0000313" key="16">
    <source>
        <dbReference type="Proteomes" id="UP000620104"/>
    </source>
</evidence>
<feature type="binding site" evidence="13">
    <location>
        <begin position="154"/>
        <end position="157"/>
    </location>
    <ligand>
        <name>substrate</name>
    </ligand>
</feature>
<feature type="binding site" evidence="11">
    <location>
        <position position="406"/>
    </location>
    <ligand>
        <name>ATP</name>
        <dbReference type="ChEBI" id="CHEBI:30616"/>
    </ligand>
</feature>
<organism evidence="15 16">
    <name type="scientific">Naganishia liquefaciens</name>
    <dbReference type="NCBI Taxonomy" id="104408"/>
    <lineage>
        <taxon>Eukaryota</taxon>
        <taxon>Fungi</taxon>
        <taxon>Dikarya</taxon>
        <taxon>Basidiomycota</taxon>
        <taxon>Agaricomycotina</taxon>
        <taxon>Tremellomycetes</taxon>
        <taxon>Filobasidiales</taxon>
        <taxon>Filobasidiaceae</taxon>
        <taxon>Naganishia</taxon>
    </lineage>
</organism>
<feature type="binding site" evidence="12">
    <location>
        <position position="150"/>
    </location>
    <ligand>
        <name>Mg(2+)</name>
        <dbReference type="ChEBI" id="CHEBI:18420"/>
    </ligand>
</feature>
<dbReference type="SUPFAM" id="SSF52440">
    <property type="entry name" value="PreATP-grasp domain"/>
    <property type="match status" value="1"/>
</dbReference>
<evidence type="ECO:0000256" key="4">
    <source>
        <dbReference type="ARBA" id="ARBA00022598"/>
    </source>
</evidence>
<evidence type="ECO:0000256" key="13">
    <source>
        <dbReference type="PIRSR" id="PIRSR001558-3"/>
    </source>
</evidence>
<comment type="caution">
    <text evidence="15">The sequence shown here is derived from an EMBL/GenBank/DDBJ whole genome shotgun (WGS) entry which is preliminary data.</text>
</comment>
<gene>
    <name evidence="15" type="ORF">NliqN6_4193</name>
</gene>
<comment type="catalytic activity">
    <reaction evidence="10">
        <text>gamma-L-glutamyl-L-cysteine + glycine + ATP = glutathione + ADP + phosphate + H(+)</text>
        <dbReference type="Rhea" id="RHEA:13557"/>
        <dbReference type="ChEBI" id="CHEBI:15378"/>
        <dbReference type="ChEBI" id="CHEBI:30616"/>
        <dbReference type="ChEBI" id="CHEBI:43474"/>
        <dbReference type="ChEBI" id="CHEBI:57305"/>
        <dbReference type="ChEBI" id="CHEBI:57925"/>
        <dbReference type="ChEBI" id="CHEBI:58173"/>
        <dbReference type="ChEBI" id="CHEBI:456216"/>
        <dbReference type="EC" id="6.3.2.3"/>
    </reaction>
</comment>
<reference evidence="15" key="1">
    <citation type="submission" date="2020-07" db="EMBL/GenBank/DDBJ databases">
        <title>Draft Genome Sequence of a Deep-Sea Yeast, Naganishia (Cryptococcus) liquefaciens strain N6.</title>
        <authorList>
            <person name="Han Y.W."/>
            <person name="Kajitani R."/>
            <person name="Morimoto H."/>
            <person name="Parhat M."/>
            <person name="Tsubouchi H."/>
            <person name="Bakenova O."/>
            <person name="Ogata M."/>
            <person name="Argunhan B."/>
            <person name="Aoki R."/>
            <person name="Kajiwara S."/>
            <person name="Itoh T."/>
            <person name="Iwasaki H."/>
        </authorList>
    </citation>
    <scope>NUCLEOTIDE SEQUENCE</scope>
    <source>
        <strain evidence="15">N6</strain>
    </source>
</reference>
<keyword evidence="7 10" id="KW-0547">Nucleotide-binding</keyword>
<keyword evidence="4 10" id="KW-0436">Ligase</keyword>
<comment type="similarity">
    <text evidence="2 10">Belongs to the eukaryotic GSH synthase family.</text>
</comment>
<sequence>MSNVMSLPPWPPAFTPEQQAKLLLLASTYALSRGFTLLPPSPTNPPTSAIPAPLSLCPTPFPRELYDLAVRIQPAYNALYVNITKDVEFLDRVMGGVVSKVDEFQRELWRCWKECRDELVQPLQLGLFRSDYLLHESQEQGKPLELKQVEFNTISSSFGALSELAGKLHGYLRASTNYFGSSELLSNPQSYPENDSLRSLARGLAEGWKAYGKNDAKILFVCQEGERNVFDQKWLEWELLEEHGIHVIRHTFDEIPTYARLADTPKRELLITDPLQPSAPASEIAVVYYRAGYTPTDYPSKQQWSTRLLLERSNAIKCPSLALQLAGAKKVQQVLAEPGVLEDFLFRGDGQQQFVSKDVEELRQTFTGLYPMDNTELGKEAYRLAMEEPEKFVLKPQREGGGNNIYRQDIPPFLRKLEASPTAPGEPPKKEGYILMSLIEPPQGLRNLLVKGGSLTANEGDVVSELGIYGVALFSDRDEGCVVNRGAGTLLRTKGRESDEGGVAVGYSVVDSVVLV</sequence>
<feature type="binding site" evidence="12">
    <location>
        <position position="152"/>
    </location>
    <ligand>
        <name>Mg(2+)</name>
        <dbReference type="ChEBI" id="CHEBI:18420"/>
    </ligand>
</feature>
<dbReference type="UniPathway" id="UPA00142">
    <property type="reaction ID" value="UER00210"/>
</dbReference>
<protein>
    <recommendedName>
        <fullName evidence="10">Glutathione synthetase</fullName>
        <shortName evidence="10">GSH-S</shortName>
        <ecNumber evidence="10">6.3.2.3</ecNumber>
    </recommendedName>
</protein>
<dbReference type="InterPro" id="IPR014042">
    <property type="entry name" value="Glutathione_synthase_a-hlx"/>
</dbReference>
<evidence type="ECO:0000259" key="14">
    <source>
        <dbReference type="Pfam" id="PF03199"/>
    </source>
</evidence>
<feature type="binding site" evidence="11">
    <location>
        <position position="232"/>
    </location>
    <ligand>
        <name>substrate</name>
    </ligand>
</feature>
<dbReference type="InterPro" id="IPR005615">
    <property type="entry name" value="Glutathione_synthase"/>
</dbReference>
<comment type="pathway">
    <text evidence="1 10">Sulfur metabolism; glutathione biosynthesis; glutathione from L-cysteine and L-glutamate: step 2/2.</text>
</comment>
<evidence type="ECO:0000256" key="11">
    <source>
        <dbReference type="PIRSR" id="PIRSR001558-1"/>
    </source>
</evidence>
<evidence type="ECO:0000256" key="1">
    <source>
        <dbReference type="ARBA" id="ARBA00004965"/>
    </source>
</evidence>
<feature type="binding site" evidence="11">
    <location>
        <position position="150"/>
    </location>
    <ligand>
        <name>ATP</name>
        <dbReference type="ChEBI" id="CHEBI:30616"/>
    </ligand>
</feature>
<feature type="binding site" evidence="11">
    <location>
        <begin position="395"/>
        <end position="404"/>
    </location>
    <ligand>
        <name>ATP</name>
        <dbReference type="ChEBI" id="CHEBI:30616"/>
    </ligand>
</feature>
<dbReference type="FunFam" id="3.40.50.1760:FF:000001">
    <property type="entry name" value="Glutathione synthetase"/>
    <property type="match status" value="1"/>
</dbReference>
<feature type="binding site" evidence="11">
    <location>
        <position position="329"/>
    </location>
    <ligand>
        <name>ATP</name>
        <dbReference type="ChEBI" id="CHEBI:30616"/>
    </ligand>
</feature>
<keyword evidence="9 10" id="KW-0460">Magnesium</keyword>
<evidence type="ECO:0000256" key="12">
    <source>
        <dbReference type="PIRSR" id="PIRSR001558-2"/>
    </source>
</evidence>
<proteinExistence type="inferred from homology"/>
<dbReference type="Gene3D" id="3.30.1490.80">
    <property type="match status" value="1"/>
</dbReference>
<evidence type="ECO:0000256" key="8">
    <source>
        <dbReference type="ARBA" id="ARBA00022840"/>
    </source>
</evidence>
<evidence type="ECO:0000256" key="5">
    <source>
        <dbReference type="ARBA" id="ARBA00022684"/>
    </source>
</evidence>
<dbReference type="GO" id="GO:0005829">
    <property type="term" value="C:cytosol"/>
    <property type="evidence" value="ECO:0007669"/>
    <property type="project" value="TreeGrafter"/>
</dbReference>
<dbReference type="EMBL" id="BLZA01000023">
    <property type="protein sequence ID" value="GHJ87791.1"/>
    <property type="molecule type" value="Genomic_DNA"/>
</dbReference>
<dbReference type="PANTHER" id="PTHR11130:SF0">
    <property type="entry name" value="GLUTATHIONE SYNTHETASE"/>
    <property type="match status" value="1"/>
</dbReference>
<feature type="binding site" evidence="11">
    <location>
        <position position="492"/>
    </location>
    <ligand>
        <name>substrate</name>
    </ligand>
</feature>
<comment type="subunit">
    <text evidence="3">Homodimer.</text>
</comment>
<dbReference type="Proteomes" id="UP000620104">
    <property type="component" value="Unassembled WGS sequence"/>
</dbReference>
<dbReference type="OrthoDB" id="2020073at2759"/>
<comment type="cofactor">
    <cofactor evidence="10 12">
        <name>Mg(2+)</name>
        <dbReference type="ChEBI" id="CHEBI:18420"/>
    </cofactor>
    <text evidence="10 12">Binds 1 Mg(2+) ion per subunit.</text>
</comment>
<dbReference type="AlphaFoldDB" id="A0A8H3YHN5"/>
<dbReference type="Gene3D" id="3.30.1490.50">
    <property type="match status" value="1"/>
</dbReference>
<keyword evidence="16" id="KW-1185">Reference proteome</keyword>
<keyword evidence="6 10" id="KW-0479">Metal-binding</keyword>
<evidence type="ECO:0000256" key="6">
    <source>
        <dbReference type="ARBA" id="ARBA00022723"/>
    </source>
</evidence>
<feature type="binding site" evidence="11">
    <location>
        <position position="465"/>
    </location>
    <ligand>
        <name>ATP</name>
        <dbReference type="ChEBI" id="CHEBI:30616"/>
    </ligand>
</feature>
<feature type="binding site" evidence="13">
    <location>
        <begin position="226"/>
        <end position="228"/>
    </location>
    <ligand>
        <name>substrate</name>
    </ligand>
</feature>
<feature type="binding site" evidence="12">
    <location>
        <position position="399"/>
    </location>
    <ligand>
        <name>Mg(2+)</name>
        <dbReference type="ChEBI" id="CHEBI:18420"/>
    </ligand>
</feature>
<dbReference type="PANTHER" id="PTHR11130">
    <property type="entry name" value="GLUTATHIONE SYNTHETASE"/>
    <property type="match status" value="1"/>
</dbReference>
<dbReference type="FunFam" id="3.30.1490.50:FF:000002">
    <property type="entry name" value="Glutathione synthetase"/>
    <property type="match status" value="1"/>
</dbReference>
<dbReference type="Pfam" id="PF03917">
    <property type="entry name" value="GSH_synth_ATP"/>
    <property type="match status" value="1"/>
</dbReference>
<dbReference type="GO" id="GO:0043295">
    <property type="term" value="F:glutathione binding"/>
    <property type="evidence" value="ECO:0007669"/>
    <property type="project" value="UniProtKB-UniRule"/>
</dbReference>
<feature type="binding site" evidence="11">
    <location>
        <begin position="436"/>
        <end position="439"/>
    </location>
    <ligand>
        <name>ATP</name>
        <dbReference type="ChEBI" id="CHEBI:30616"/>
    </ligand>
</feature>
<dbReference type="GO" id="GO:0004363">
    <property type="term" value="F:glutathione synthase activity"/>
    <property type="evidence" value="ECO:0007669"/>
    <property type="project" value="UniProtKB-UniRule"/>
</dbReference>
<dbReference type="InterPro" id="IPR004887">
    <property type="entry name" value="GSH_synth_subst-bd"/>
</dbReference>
<evidence type="ECO:0000256" key="3">
    <source>
        <dbReference type="ARBA" id="ARBA00011738"/>
    </source>
</evidence>
<dbReference type="InterPro" id="IPR016185">
    <property type="entry name" value="PreATP-grasp_dom_sf"/>
</dbReference>
<evidence type="ECO:0000256" key="7">
    <source>
        <dbReference type="ARBA" id="ARBA00022741"/>
    </source>
</evidence>
<feature type="binding site" evidence="13">
    <location>
        <begin position="290"/>
        <end position="293"/>
    </location>
    <ligand>
        <name>substrate</name>
    </ligand>
</feature>
<dbReference type="Pfam" id="PF03199">
    <property type="entry name" value="GSH_synthase"/>
    <property type="match status" value="1"/>
</dbReference>
<feature type="domain" description="Glutathione synthase substrate-binding" evidence="14">
    <location>
        <begin position="217"/>
        <end position="326"/>
    </location>
</feature>